<dbReference type="PANTHER" id="PTHR48083">
    <property type="entry name" value="MEDIUM-CHAIN SPECIFIC ACYL-COA DEHYDROGENASE, MITOCHONDRIAL-RELATED"/>
    <property type="match status" value="1"/>
</dbReference>
<evidence type="ECO:0000313" key="5">
    <source>
        <dbReference type="EMBL" id="ALP32051.1"/>
    </source>
</evidence>
<gene>
    <name evidence="5" type="primary">cycK</name>
</gene>
<dbReference type="SUPFAM" id="SSF47203">
    <property type="entry name" value="Acyl-CoA dehydrogenase C-terminal domain-like"/>
    <property type="match status" value="1"/>
</dbReference>
<dbReference type="GO" id="GO:0033539">
    <property type="term" value="P:fatty acid beta-oxidation using acyl-CoA dehydrogenase"/>
    <property type="evidence" value="ECO:0007669"/>
    <property type="project" value="TreeGrafter"/>
</dbReference>
<proteinExistence type="inferred from homology"/>
<dbReference type="PIRSF" id="PIRSF016578">
    <property type="entry name" value="HsaA"/>
    <property type="match status" value="1"/>
</dbReference>
<dbReference type="PANTHER" id="PTHR48083:SF19">
    <property type="entry name" value="FLAVIN-DEPENDENT MONOOXYGENASE, OXYGENASE SUBUNIT HSAA"/>
    <property type="match status" value="1"/>
</dbReference>
<feature type="domain" description="Acyl-CoA dehydrogenase/oxidase N-terminal" evidence="3">
    <location>
        <begin position="27"/>
        <end position="94"/>
    </location>
</feature>
<accession>A0A0S2RRG9</accession>
<dbReference type="InterPro" id="IPR013107">
    <property type="entry name" value="Acyl-CoA_DH_C"/>
</dbReference>
<keyword evidence="1" id="KW-0560">Oxidoreductase</keyword>
<dbReference type="InterPro" id="IPR036250">
    <property type="entry name" value="AcylCo_DH-like_C"/>
</dbReference>
<dbReference type="InterPro" id="IPR013786">
    <property type="entry name" value="AcylCoA_DH/ox_N"/>
</dbReference>
<dbReference type="Pfam" id="PF02771">
    <property type="entry name" value="Acyl-CoA_dh_N"/>
    <property type="match status" value="1"/>
</dbReference>
<dbReference type="Gene3D" id="2.40.110.10">
    <property type="entry name" value="Butyryl-CoA Dehydrogenase, subunit A, domain 2"/>
    <property type="match status" value="1"/>
</dbReference>
<dbReference type="GO" id="GO:0050660">
    <property type="term" value="F:flavin adenine dinucleotide binding"/>
    <property type="evidence" value="ECO:0007669"/>
    <property type="project" value="InterPro"/>
</dbReference>
<dbReference type="Gene3D" id="1.20.140.10">
    <property type="entry name" value="Butyryl-CoA Dehydrogenase, subunit A, domain 3"/>
    <property type="match status" value="1"/>
</dbReference>
<dbReference type="Pfam" id="PF08028">
    <property type="entry name" value="Acyl-CoA_dh_2"/>
    <property type="match status" value="1"/>
</dbReference>
<dbReference type="GO" id="GO:0005737">
    <property type="term" value="C:cytoplasm"/>
    <property type="evidence" value="ECO:0007669"/>
    <property type="project" value="TreeGrafter"/>
</dbReference>
<dbReference type="Gene3D" id="1.10.540.10">
    <property type="entry name" value="Acyl-CoA dehydrogenase/oxidase, N-terminal domain"/>
    <property type="match status" value="1"/>
</dbReference>
<dbReference type="GO" id="GO:0016712">
    <property type="term" value="F:oxidoreductase activity, acting on paired donors, with incorporation or reduction of molecular oxygen, reduced flavin or flavoprotein as one donor, and incorporation of one atom of oxygen"/>
    <property type="evidence" value="ECO:0007669"/>
    <property type="project" value="TreeGrafter"/>
</dbReference>
<dbReference type="InterPro" id="IPR009100">
    <property type="entry name" value="AcylCoA_DH/oxidase_NM_dom_sf"/>
</dbReference>
<organism evidence="5">
    <name type="scientific">Streptomyces sp. NCIB 11649</name>
    <dbReference type="NCBI Taxonomy" id="1756463"/>
    <lineage>
        <taxon>Bacteria</taxon>
        <taxon>Bacillati</taxon>
        <taxon>Actinomycetota</taxon>
        <taxon>Actinomycetes</taxon>
        <taxon>Kitasatosporales</taxon>
        <taxon>Streptomycetaceae</taxon>
        <taxon>Streptomyces</taxon>
    </lineage>
</organism>
<name>A0A0S2RRG9_9ACTN</name>
<sequence>MSTDLEFRYEPEVQEVVERARTLVPLLREHSARSEQDRKLADESVEALRSAGFFRMSVPRAYGGDQFSLRTQAAALAELGRGCASAGWLVAITGAAETLANLIPEKGAKEIFGPSPDVFVCANGGHHSATATQVDGGYRVTGTFPTISGVEIGDWMILPFIPLVADGEPTGELISLAAPPKEGVVHHTWNVAGMLGTGSHNVEFDGLFVPESRSIDHPIDPELGPLNLPKLETFAAVAHRTIAALVGASHGALDTVRAMLDKGKPLGDTIYESSLDSPLVRQWLAEATHDVDTAYHYLLASADMFDAASAEGGMSRGERTRARLHMTSALQSARQAMAKLLDLGGTSGFASSNPLQRFWRDLETGSHHIHFNRLVSWEDYSRSLLGIDPAVSVIH</sequence>
<dbReference type="AlphaFoldDB" id="A0A0S2RRG9"/>
<protein>
    <submittedName>
        <fullName evidence="5">CycK</fullName>
    </submittedName>
</protein>
<evidence type="ECO:0000256" key="2">
    <source>
        <dbReference type="ARBA" id="ARBA00049661"/>
    </source>
</evidence>
<dbReference type="InterPro" id="IPR037069">
    <property type="entry name" value="AcylCoA_DH/ox_N_sf"/>
</dbReference>
<dbReference type="SUPFAM" id="SSF56645">
    <property type="entry name" value="Acyl-CoA dehydrogenase NM domain-like"/>
    <property type="match status" value="1"/>
</dbReference>
<dbReference type="InterPro" id="IPR050741">
    <property type="entry name" value="Acyl-CoA_dehydrogenase"/>
</dbReference>
<dbReference type="InterPro" id="IPR046373">
    <property type="entry name" value="Acyl-CoA_Oxase/DH_mid-dom_sf"/>
</dbReference>
<evidence type="ECO:0000259" key="3">
    <source>
        <dbReference type="Pfam" id="PF02771"/>
    </source>
</evidence>
<evidence type="ECO:0000259" key="4">
    <source>
        <dbReference type="Pfam" id="PF08028"/>
    </source>
</evidence>
<evidence type="ECO:0000256" key="1">
    <source>
        <dbReference type="ARBA" id="ARBA00023002"/>
    </source>
</evidence>
<comment type="similarity">
    <text evidence="2">Belongs to the HpaH/HsaA monooxygenase family.</text>
</comment>
<dbReference type="GO" id="GO:0003995">
    <property type="term" value="F:acyl-CoA dehydrogenase activity"/>
    <property type="evidence" value="ECO:0007669"/>
    <property type="project" value="TreeGrafter"/>
</dbReference>
<reference evidence="5" key="1">
    <citation type="journal article" date="2015" name="Org. Lett.">
        <title>Identification of the Polyketide Biosynthetic Machinery for the Indolizidine Alkaloid Cyclizidine.</title>
        <authorList>
            <person name="Huang W."/>
            <person name="Kim S.J."/>
            <person name="Liu J."/>
            <person name="Zhang W."/>
        </authorList>
    </citation>
    <scope>NUCLEOTIDE SEQUENCE</scope>
    <source>
        <strain evidence="5">NCIB 11649</strain>
    </source>
</reference>
<dbReference type="EMBL" id="KT327068">
    <property type="protein sequence ID" value="ALP32051.1"/>
    <property type="molecule type" value="Genomic_DNA"/>
</dbReference>
<feature type="domain" description="Acyl-CoA dehydrogenase C-terminal" evidence="4">
    <location>
        <begin position="243"/>
        <end position="372"/>
    </location>
</feature>